<feature type="domain" description="O-acyltransferase WSD1 C-terminal" evidence="1">
    <location>
        <begin position="4"/>
        <end position="39"/>
    </location>
</feature>
<evidence type="ECO:0000259" key="1">
    <source>
        <dbReference type="Pfam" id="PF06974"/>
    </source>
</evidence>
<accession>A0A0U1DM69</accession>
<sequence>MNIVVGYEGELGLFFTADRDALPDPWHYKQCIRDAFNSLRDVARSHQPVRSVRKHPKGTS</sequence>
<dbReference type="Proteomes" id="UP000199601">
    <property type="component" value="Unassembled WGS sequence"/>
</dbReference>
<name>A0A0U1DM69_9MYCO</name>
<dbReference type="InterPro" id="IPR009721">
    <property type="entry name" value="O-acyltransferase_WSD1_C"/>
</dbReference>
<proteinExistence type="predicted"/>
<organism evidence="2 3">
    <name type="scientific">Mycobacterium europaeum</name>
    <dbReference type="NCBI Taxonomy" id="761804"/>
    <lineage>
        <taxon>Bacteria</taxon>
        <taxon>Bacillati</taxon>
        <taxon>Actinomycetota</taxon>
        <taxon>Actinomycetes</taxon>
        <taxon>Mycobacteriales</taxon>
        <taxon>Mycobacteriaceae</taxon>
        <taxon>Mycobacterium</taxon>
        <taxon>Mycobacterium simiae complex</taxon>
    </lineage>
</organism>
<evidence type="ECO:0000313" key="3">
    <source>
        <dbReference type="Proteomes" id="UP000199601"/>
    </source>
</evidence>
<gene>
    <name evidence="2" type="ORF">BN000_04126</name>
</gene>
<keyword evidence="3" id="KW-1185">Reference proteome</keyword>
<dbReference type="EMBL" id="CTEC01000002">
    <property type="protein sequence ID" value="CQD18280.1"/>
    <property type="molecule type" value="Genomic_DNA"/>
</dbReference>
<protein>
    <recommendedName>
        <fullName evidence="1">O-acyltransferase WSD1 C-terminal domain-containing protein</fullName>
    </recommendedName>
</protein>
<evidence type="ECO:0000313" key="2">
    <source>
        <dbReference type="EMBL" id="CQD18280.1"/>
    </source>
</evidence>
<dbReference type="AlphaFoldDB" id="A0A0U1DM69"/>
<dbReference type="Pfam" id="PF06974">
    <property type="entry name" value="WS_DGAT_C"/>
    <property type="match status" value="1"/>
</dbReference>
<reference evidence="3" key="1">
    <citation type="submission" date="2015-03" db="EMBL/GenBank/DDBJ databases">
        <authorList>
            <person name="Urmite Genomes"/>
        </authorList>
    </citation>
    <scope>NUCLEOTIDE SEQUENCE [LARGE SCALE GENOMIC DNA]</scope>
    <source>
        <strain evidence="3">CSUR P1344</strain>
    </source>
</reference>